<sequence>MCKDKSNPVVSCELWHLTAAIKCLTLTTPLTPWLTTPLTPGILGCLHYCHGYRETEGKCRVNRPSTTRLFEEWKIKPQT</sequence>
<name>A0ACC2F4S1_DALPE</name>
<proteinExistence type="predicted"/>
<evidence type="ECO:0000313" key="1">
    <source>
        <dbReference type="EMBL" id="KAJ7986235.1"/>
    </source>
</evidence>
<keyword evidence="2" id="KW-1185">Reference proteome</keyword>
<comment type="caution">
    <text evidence="1">The sequence shown here is derived from an EMBL/GenBank/DDBJ whole genome shotgun (WGS) entry which is preliminary data.</text>
</comment>
<organism evidence="1 2">
    <name type="scientific">Dallia pectoralis</name>
    <name type="common">Alaska blackfish</name>
    <dbReference type="NCBI Taxonomy" id="75939"/>
    <lineage>
        <taxon>Eukaryota</taxon>
        <taxon>Metazoa</taxon>
        <taxon>Chordata</taxon>
        <taxon>Craniata</taxon>
        <taxon>Vertebrata</taxon>
        <taxon>Euteleostomi</taxon>
        <taxon>Actinopterygii</taxon>
        <taxon>Neopterygii</taxon>
        <taxon>Teleostei</taxon>
        <taxon>Protacanthopterygii</taxon>
        <taxon>Esociformes</taxon>
        <taxon>Umbridae</taxon>
        <taxon>Dallia</taxon>
    </lineage>
</organism>
<dbReference type="EMBL" id="CM055761">
    <property type="protein sequence ID" value="KAJ7986235.1"/>
    <property type="molecule type" value="Genomic_DNA"/>
</dbReference>
<protein>
    <submittedName>
        <fullName evidence="1">Uncharacterized protein</fullName>
    </submittedName>
</protein>
<reference evidence="1" key="1">
    <citation type="submission" date="2021-05" db="EMBL/GenBank/DDBJ databases">
        <authorList>
            <person name="Pan Q."/>
            <person name="Jouanno E."/>
            <person name="Zahm M."/>
            <person name="Klopp C."/>
            <person name="Cabau C."/>
            <person name="Louis A."/>
            <person name="Berthelot C."/>
            <person name="Parey E."/>
            <person name="Roest Crollius H."/>
            <person name="Montfort J."/>
            <person name="Robinson-Rechavi M."/>
            <person name="Bouchez O."/>
            <person name="Lampietro C."/>
            <person name="Lopez Roques C."/>
            <person name="Donnadieu C."/>
            <person name="Postlethwait J."/>
            <person name="Bobe J."/>
            <person name="Dillon D."/>
            <person name="Chandos A."/>
            <person name="von Hippel F."/>
            <person name="Guiguen Y."/>
        </authorList>
    </citation>
    <scope>NUCLEOTIDE SEQUENCE</scope>
    <source>
        <strain evidence="1">YG-Jan2019</strain>
    </source>
</reference>
<evidence type="ECO:0000313" key="2">
    <source>
        <dbReference type="Proteomes" id="UP001157502"/>
    </source>
</evidence>
<accession>A0ACC2F4S1</accession>
<dbReference type="Proteomes" id="UP001157502">
    <property type="component" value="Chromosome 34"/>
</dbReference>
<gene>
    <name evidence="1" type="ORF">DPEC_G00337850</name>
</gene>